<accession>A0A6P9ABJ6</accession>
<evidence type="ECO:0000256" key="1">
    <source>
        <dbReference type="ARBA" id="ARBA00034118"/>
    </source>
</evidence>
<evidence type="ECO:0000313" key="3">
    <source>
        <dbReference type="Proteomes" id="UP000515158"/>
    </source>
</evidence>
<feature type="compositionally biased region" description="Polar residues" evidence="2">
    <location>
        <begin position="188"/>
        <end position="198"/>
    </location>
</feature>
<dbReference type="KEGG" id="tpal:117653290"/>
<dbReference type="Pfam" id="PF10169">
    <property type="entry name" value="LLPH"/>
    <property type="match status" value="1"/>
</dbReference>
<feature type="region of interest" description="Disordered" evidence="2">
    <location>
        <begin position="161"/>
        <end position="213"/>
    </location>
</feature>
<gene>
    <name evidence="4" type="primary">LOC117653290</name>
</gene>
<dbReference type="InParanoid" id="A0A6P9ABJ6"/>
<keyword evidence="3" id="KW-1185">Reference proteome</keyword>
<sequence>MGKSLRSKRMRRNRREKRVVNGPRVKAKLINALNFEYNEQTEKAHLSIFHEAMNGPPPAVPGLEPGSKLERTHLTVAHQTHDEIKGLLQRRSNRKIAEAVKALTGVTSLNPECKRDKALLDEMEARAAREAEKLASGVVRVYDPKTNRDQFGNYPEWMNSKKVRSKAHANKVQRKKMRKRLAKGKAPLNNNKEQNDSENSGESDMECEPNLLL</sequence>
<evidence type="ECO:0000256" key="2">
    <source>
        <dbReference type="SAM" id="MobiDB-lite"/>
    </source>
</evidence>
<dbReference type="AlphaFoldDB" id="A0A6P9ABJ6"/>
<comment type="similarity">
    <text evidence="1">Belongs to the learning-associated protein family.</text>
</comment>
<dbReference type="Proteomes" id="UP000515158">
    <property type="component" value="Unplaced"/>
</dbReference>
<feature type="compositionally biased region" description="Basic residues" evidence="2">
    <location>
        <begin position="161"/>
        <end position="183"/>
    </location>
</feature>
<organism evidence="4">
    <name type="scientific">Thrips palmi</name>
    <name type="common">Melon thrips</name>
    <dbReference type="NCBI Taxonomy" id="161013"/>
    <lineage>
        <taxon>Eukaryota</taxon>
        <taxon>Metazoa</taxon>
        <taxon>Ecdysozoa</taxon>
        <taxon>Arthropoda</taxon>
        <taxon>Hexapoda</taxon>
        <taxon>Insecta</taxon>
        <taxon>Pterygota</taxon>
        <taxon>Neoptera</taxon>
        <taxon>Paraneoptera</taxon>
        <taxon>Thysanoptera</taxon>
        <taxon>Terebrantia</taxon>
        <taxon>Thripoidea</taxon>
        <taxon>Thripidae</taxon>
        <taxon>Thrips</taxon>
    </lineage>
</organism>
<dbReference type="InterPro" id="IPR018784">
    <property type="entry name" value="LLPH-like"/>
</dbReference>
<dbReference type="OrthoDB" id="6257894at2759"/>
<proteinExistence type="inferred from homology"/>
<dbReference type="GeneID" id="117653290"/>
<evidence type="ECO:0000313" key="4">
    <source>
        <dbReference type="RefSeq" id="XP_034254764.1"/>
    </source>
</evidence>
<name>A0A6P9ABJ6_THRPL</name>
<dbReference type="RefSeq" id="XP_034254764.1">
    <property type="nucleotide sequence ID" value="XM_034398873.1"/>
</dbReference>
<protein>
    <submittedName>
        <fullName evidence="4">Uncharacterized protein LOC117653290</fullName>
    </submittedName>
</protein>
<reference evidence="4" key="1">
    <citation type="submission" date="2025-08" db="UniProtKB">
        <authorList>
            <consortium name="RefSeq"/>
        </authorList>
    </citation>
    <scope>IDENTIFICATION</scope>
    <source>
        <tissue evidence="4">Total insect</tissue>
    </source>
</reference>